<gene>
    <name evidence="2" type="ORF">BDV23DRAFT_142753</name>
</gene>
<dbReference type="EMBL" id="ML735214">
    <property type="protein sequence ID" value="KAE8396442.1"/>
    <property type="molecule type" value="Genomic_DNA"/>
</dbReference>
<keyword evidence="1" id="KW-0812">Transmembrane</keyword>
<sequence length="85" mass="10214">MIKIGRLRTMIAFQLPPFLTTGNAMDIKYCFWIMIHPRSRPCFFTFWSDFLLIFFCLYMLQDHERWSVLLNRNHGTMTIGSMEQS</sequence>
<dbReference type="AlphaFoldDB" id="A0A5N7CQ80"/>
<dbReference type="Proteomes" id="UP000326877">
    <property type="component" value="Unassembled WGS sequence"/>
</dbReference>
<evidence type="ECO:0000313" key="2">
    <source>
        <dbReference type="EMBL" id="KAE8396442.1"/>
    </source>
</evidence>
<accession>A0A5N7CQ80</accession>
<proteinExistence type="predicted"/>
<evidence type="ECO:0000256" key="1">
    <source>
        <dbReference type="SAM" id="Phobius"/>
    </source>
</evidence>
<name>A0A5N7CQ80_PETAA</name>
<organism evidence="2">
    <name type="scientific">Petromyces alliaceus</name>
    <name type="common">Aspergillus alliaceus</name>
    <dbReference type="NCBI Taxonomy" id="209559"/>
    <lineage>
        <taxon>Eukaryota</taxon>
        <taxon>Fungi</taxon>
        <taxon>Dikarya</taxon>
        <taxon>Ascomycota</taxon>
        <taxon>Pezizomycotina</taxon>
        <taxon>Eurotiomycetes</taxon>
        <taxon>Eurotiomycetidae</taxon>
        <taxon>Eurotiales</taxon>
        <taxon>Aspergillaceae</taxon>
        <taxon>Aspergillus</taxon>
        <taxon>Aspergillus subgen. Circumdati</taxon>
    </lineage>
</organism>
<keyword evidence="1" id="KW-1133">Transmembrane helix</keyword>
<feature type="transmembrane region" description="Helical" evidence="1">
    <location>
        <begin position="42"/>
        <end position="60"/>
    </location>
</feature>
<keyword evidence="1" id="KW-0472">Membrane</keyword>
<reference evidence="2" key="1">
    <citation type="submission" date="2019-04" db="EMBL/GenBank/DDBJ databases">
        <title>Friends and foes A comparative genomics studyof 23 Aspergillus species from section Flavi.</title>
        <authorList>
            <consortium name="DOE Joint Genome Institute"/>
            <person name="Kjaerbolling I."/>
            <person name="Vesth T."/>
            <person name="Frisvad J.C."/>
            <person name="Nybo J.L."/>
            <person name="Theobald S."/>
            <person name="Kildgaard S."/>
            <person name="Isbrandt T."/>
            <person name="Kuo A."/>
            <person name="Sato A."/>
            <person name="Lyhne E.K."/>
            <person name="Kogle M.E."/>
            <person name="Wiebenga A."/>
            <person name="Kun R.S."/>
            <person name="Lubbers R.J."/>
            <person name="Makela M.R."/>
            <person name="Barry K."/>
            <person name="Chovatia M."/>
            <person name="Clum A."/>
            <person name="Daum C."/>
            <person name="Haridas S."/>
            <person name="He G."/>
            <person name="LaButti K."/>
            <person name="Lipzen A."/>
            <person name="Mondo S."/>
            <person name="Riley R."/>
            <person name="Salamov A."/>
            <person name="Simmons B.A."/>
            <person name="Magnuson J.K."/>
            <person name="Henrissat B."/>
            <person name="Mortensen U.H."/>
            <person name="Larsen T.O."/>
            <person name="Devries R.P."/>
            <person name="Grigoriev I.V."/>
            <person name="Machida M."/>
            <person name="Baker S.E."/>
            <person name="Andersen M.R."/>
        </authorList>
    </citation>
    <scope>NUCLEOTIDE SEQUENCE [LARGE SCALE GENOMIC DNA]</scope>
    <source>
        <strain evidence="2">IBT 14317</strain>
    </source>
</reference>
<protein>
    <submittedName>
        <fullName evidence="2">Uncharacterized protein</fullName>
    </submittedName>
</protein>